<dbReference type="EMBL" id="LWDX02016536">
    <property type="protein sequence ID" value="OEL34088.1"/>
    <property type="molecule type" value="Genomic_DNA"/>
</dbReference>
<evidence type="ECO:0000256" key="1">
    <source>
        <dbReference type="SAM" id="MobiDB-lite"/>
    </source>
</evidence>
<organism evidence="2 3">
    <name type="scientific">Dichanthelium oligosanthes</name>
    <dbReference type="NCBI Taxonomy" id="888268"/>
    <lineage>
        <taxon>Eukaryota</taxon>
        <taxon>Viridiplantae</taxon>
        <taxon>Streptophyta</taxon>
        <taxon>Embryophyta</taxon>
        <taxon>Tracheophyta</taxon>
        <taxon>Spermatophyta</taxon>
        <taxon>Magnoliopsida</taxon>
        <taxon>Liliopsida</taxon>
        <taxon>Poales</taxon>
        <taxon>Poaceae</taxon>
        <taxon>PACMAD clade</taxon>
        <taxon>Panicoideae</taxon>
        <taxon>Panicodae</taxon>
        <taxon>Paniceae</taxon>
        <taxon>Dichantheliinae</taxon>
        <taxon>Dichanthelium</taxon>
    </lineage>
</organism>
<keyword evidence="3" id="KW-1185">Reference proteome</keyword>
<accession>A0A1E5WA21</accession>
<dbReference type="Proteomes" id="UP000095767">
    <property type="component" value="Unassembled WGS sequence"/>
</dbReference>
<feature type="region of interest" description="Disordered" evidence="1">
    <location>
        <begin position="1"/>
        <end position="91"/>
    </location>
</feature>
<sequence>MSSRHRRQLSRALPLDFDVAVDDEGPAVPKGATSIEGNPGTGSSGGGRGDAVGGAGKGQEGYSKKPPPATGGRSSAEGAGKKSRDDGTGGR</sequence>
<dbReference type="AlphaFoldDB" id="A0A1E5WA21"/>
<feature type="compositionally biased region" description="Basic and acidic residues" evidence="1">
    <location>
        <begin position="79"/>
        <end position="91"/>
    </location>
</feature>
<dbReference type="OrthoDB" id="610440at2759"/>
<evidence type="ECO:0000313" key="2">
    <source>
        <dbReference type="EMBL" id="OEL34088.1"/>
    </source>
</evidence>
<evidence type="ECO:0000313" key="3">
    <source>
        <dbReference type="Proteomes" id="UP000095767"/>
    </source>
</evidence>
<proteinExistence type="predicted"/>
<reference evidence="2 3" key="1">
    <citation type="submission" date="2016-09" db="EMBL/GenBank/DDBJ databases">
        <title>The draft genome of Dichanthelium oligosanthes: A C3 panicoid grass species.</title>
        <authorList>
            <person name="Studer A.J."/>
            <person name="Schnable J.C."/>
            <person name="Brutnell T.P."/>
        </authorList>
    </citation>
    <scope>NUCLEOTIDE SEQUENCE [LARGE SCALE GENOMIC DNA]</scope>
    <source>
        <strain evidence="3">cv. Kellogg 1175</strain>
        <tissue evidence="2">Leaf</tissue>
    </source>
</reference>
<protein>
    <submittedName>
        <fullName evidence="2">Uncharacterized protein</fullName>
    </submittedName>
</protein>
<gene>
    <name evidence="2" type="ORF">BAE44_0004899</name>
</gene>
<name>A0A1E5WA21_9POAL</name>
<feature type="compositionally biased region" description="Gly residues" evidence="1">
    <location>
        <begin position="39"/>
        <end position="59"/>
    </location>
</feature>
<comment type="caution">
    <text evidence="2">The sequence shown here is derived from an EMBL/GenBank/DDBJ whole genome shotgun (WGS) entry which is preliminary data.</text>
</comment>